<proteinExistence type="predicted"/>
<accession>A0A8T0GS64</accession>
<dbReference type="EMBL" id="CM026430">
    <property type="protein sequence ID" value="KAG0561810.1"/>
    <property type="molecule type" value="Genomic_DNA"/>
</dbReference>
<keyword evidence="1" id="KW-0472">Membrane</keyword>
<name>A0A8T0GS64_CERPU</name>
<gene>
    <name evidence="2" type="ORF">KC19_9G093900</name>
</gene>
<feature type="transmembrane region" description="Helical" evidence="1">
    <location>
        <begin position="40"/>
        <end position="57"/>
    </location>
</feature>
<evidence type="ECO:0000313" key="3">
    <source>
        <dbReference type="Proteomes" id="UP000822688"/>
    </source>
</evidence>
<comment type="caution">
    <text evidence="2">The sequence shown here is derived from an EMBL/GenBank/DDBJ whole genome shotgun (WGS) entry which is preliminary data.</text>
</comment>
<evidence type="ECO:0000256" key="1">
    <source>
        <dbReference type="SAM" id="Phobius"/>
    </source>
</evidence>
<organism evidence="2 3">
    <name type="scientific">Ceratodon purpureus</name>
    <name type="common">Fire moss</name>
    <name type="synonym">Dicranum purpureum</name>
    <dbReference type="NCBI Taxonomy" id="3225"/>
    <lineage>
        <taxon>Eukaryota</taxon>
        <taxon>Viridiplantae</taxon>
        <taxon>Streptophyta</taxon>
        <taxon>Embryophyta</taxon>
        <taxon>Bryophyta</taxon>
        <taxon>Bryophytina</taxon>
        <taxon>Bryopsida</taxon>
        <taxon>Dicranidae</taxon>
        <taxon>Pseudoditrichales</taxon>
        <taxon>Ditrichaceae</taxon>
        <taxon>Ceratodon</taxon>
    </lineage>
</organism>
<dbReference type="Proteomes" id="UP000822688">
    <property type="component" value="Chromosome 9"/>
</dbReference>
<keyword evidence="1" id="KW-0812">Transmembrane</keyword>
<keyword evidence="3" id="KW-1185">Reference proteome</keyword>
<dbReference type="AlphaFoldDB" id="A0A8T0GS64"/>
<protein>
    <submittedName>
        <fullName evidence="2">Uncharacterized protein</fullName>
    </submittedName>
</protein>
<evidence type="ECO:0000313" key="2">
    <source>
        <dbReference type="EMBL" id="KAG0561810.1"/>
    </source>
</evidence>
<reference evidence="2" key="1">
    <citation type="submission" date="2020-06" db="EMBL/GenBank/DDBJ databases">
        <title>WGS assembly of Ceratodon purpureus strain R40.</title>
        <authorList>
            <person name="Carey S.B."/>
            <person name="Jenkins J."/>
            <person name="Shu S."/>
            <person name="Lovell J.T."/>
            <person name="Sreedasyam A."/>
            <person name="Maumus F."/>
            <person name="Tiley G.P."/>
            <person name="Fernandez-Pozo N."/>
            <person name="Barry K."/>
            <person name="Chen C."/>
            <person name="Wang M."/>
            <person name="Lipzen A."/>
            <person name="Daum C."/>
            <person name="Saski C.A."/>
            <person name="Payton A.C."/>
            <person name="Mcbreen J.C."/>
            <person name="Conrad R.E."/>
            <person name="Kollar L.M."/>
            <person name="Olsson S."/>
            <person name="Huttunen S."/>
            <person name="Landis J.B."/>
            <person name="Wickett N.J."/>
            <person name="Johnson M.G."/>
            <person name="Rensing S.A."/>
            <person name="Grimwood J."/>
            <person name="Schmutz J."/>
            <person name="Mcdaniel S.F."/>
        </authorList>
    </citation>
    <scope>NUCLEOTIDE SEQUENCE</scope>
    <source>
        <strain evidence="2">R40</strain>
    </source>
</reference>
<sequence length="221" mass="25119">MGRGISRRGSGGARRRQQECSPIDQSFHVLPSRYQACGRAARVFCVCFVLWFLIWALSRFRMPSLNSTEWLPHQSLTRGVVLELFRYQRHPQGRNRSFTALDLVHRGVWEVSETSAFTRKEILVEEQPFDGQEFGDNLTCDFDSSRKRKGCNSDHGSMAYAQGASSSLCAALGHLPLFGRERASEHDTWAPYQCFSYGSILVAVLIFTTLAHYLLTENVYL</sequence>
<feature type="transmembrane region" description="Helical" evidence="1">
    <location>
        <begin position="194"/>
        <end position="215"/>
    </location>
</feature>
<keyword evidence="1" id="KW-1133">Transmembrane helix</keyword>